<dbReference type="Proteomes" id="UP001501747">
    <property type="component" value="Unassembled WGS sequence"/>
</dbReference>
<feature type="transmembrane region" description="Helical" evidence="6">
    <location>
        <begin position="41"/>
        <end position="60"/>
    </location>
</feature>
<feature type="transmembrane region" description="Helical" evidence="6">
    <location>
        <begin position="227"/>
        <end position="248"/>
    </location>
</feature>
<evidence type="ECO:0000259" key="7">
    <source>
        <dbReference type="Pfam" id="PF00482"/>
    </source>
</evidence>
<dbReference type="EMBL" id="BAABAL010000005">
    <property type="protein sequence ID" value="GAA3994903.1"/>
    <property type="molecule type" value="Genomic_DNA"/>
</dbReference>
<accession>A0ABP7RAK2</accession>
<organism evidence="8 9">
    <name type="scientific">Allokutzneria multivorans</name>
    <dbReference type="NCBI Taxonomy" id="1142134"/>
    <lineage>
        <taxon>Bacteria</taxon>
        <taxon>Bacillati</taxon>
        <taxon>Actinomycetota</taxon>
        <taxon>Actinomycetes</taxon>
        <taxon>Pseudonocardiales</taxon>
        <taxon>Pseudonocardiaceae</taxon>
        <taxon>Allokutzneria</taxon>
    </lineage>
</organism>
<keyword evidence="9" id="KW-1185">Reference proteome</keyword>
<evidence type="ECO:0000313" key="8">
    <source>
        <dbReference type="EMBL" id="GAA3994903.1"/>
    </source>
</evidence>
<gene>
    <name evidence="8" type="ORF">GCM10022247_13340</name>
</gene>
<dbReference type="PANTHER" id="PTHR35007">
    <property type="entry name" value="INTEGRAL MEMBRANE PROTEIN-RELATED"/>
    <property type="match status" value="1"/>
</dbReference>
<evidence type="ECO:0000256" key="3">
    <source>
        <dbReference type="ARBA" id="ARBA00022692"/>
    </source>
</evidence>
<dbReference type="PANTHER" id="PTHR35007:SF4">
    <property type="entry name" value="CONSERVED TRANSMEMBRANE PROTEIN-RELATED"/>
    <property type="match status" value="1"/>
</dbReference>
<evidence type="ECO:0000256" key="5">
    <source>
        <dbReference type="ARBA" id="ARBA00023136"/>
    </source>
</evidence>
<comment type="caution">
    <text evidence="8">The sequence shown here is derived from an EMBL/GenBank/DDBJ whole genome shotgun (WGS) entry which is preliminary data.</text>
</comment>
<sequence>MAQRFCKTQACRAVRGATAFPTVAAPTEHGAARSGHWRVRVLLAGVGGGIAVAALAWTGVRQLRRHRFERRQRAAACGLAEALELVVGELRSGAHPASAVADVAADVDPEAQKALQAIASTARLGGDVRAAVDRLALEDPLRGPVLKQFGEAWSTAENHGVPLAELVEALYRDLSQRVRFAHQVEARMAGPRATASVLACLPVLGLLLGEAMGAAPLAVLVRTGVGQVLLVIGSALMCAGVTWSARLVSRVVTS</sequence>
<feature type="transmembrane region" description="Helical" evidence="6">
    <location>
        <begin position="197"/>
        <end position="221"/>
    </location>
</feature>
<comment type="subcellular location">
    <subcellularLocation>
        <location evidence="1">Cell membrane</location>
        <topology evidence="1">Multi-pass membrane protein</topology>
    </subcellularLocation>
</comment>
<dbReference type="InterPro" id="IPR018076">
    <property type="entry name" value="T2SS_GspF_dom"/>
</dbReference>
<evidence type="ECO:0000256" key="6">
    <source>
        <dbReference type="SAM" id="Phobius"/>
    </source>
</evidence>
<protein>
    <submittedName>
        <fullName evidence="8">Type II secretion system protein</fullName>
    </submittedName>
</protein>
<keyword evidence="4 6" id="KW-1133">Transmembrane helix</keyword>
<reference evidence="9" key="1">
    <citation type="journal article" date="2019" name="Int. J. Syst. Evol. Microbiol.">
        <title>The Global Catalogue of Microorganisms (GCM) 10K type strain sequencing project: providing services to taxonomists for standard genome sequencing and annotation.</title>
        <authorList>
            <consortium name="The Broad Institute Genomics Platform"/>
            <consortium name="The Broad Institute Genome Sequencing Center for Infectious Disease"/>
            <person name="Wu L."/>
            <person name="Ma J."/>
        </authorList>
    </citation>
    <scope>NUCLEOTIDE SEQUENCE [LARGE SCALE GENOMIC DNA]</scope>
    <source>
        <strain evidence="9">JCM 17342</strain>
    </source>
</reference>
<evidence type="ECO:0000313" key="9">
    <source>
        <dbReference type="Proteomes" id="UP001501747"/>
    </source>
</evidence>
<keyword evidence="2" id="KW-1003">Cell membrane</keyword>
<proteinExistence type="predicted"/>
<dbReference type="Pfam" id="PF00482">
    <property type="entry name" value="T2SSF"/>
    <property type="match status" value="1"/>
</dbReference>
<feature type="domain" description="Type II secretion system protein GspF" evidence="7">
    <location>
        <begin position="83"/>
        <end position="207"/>
    </location>
</feature>
<evidence type="ECO:0000256" key="1">
    <source>
        <dbReference type="ARBA" id="ARBA00004651"/>
    </source>
</evidence>
<dbReference type="RefSeq" id="WP_344871703.1">
    <property type="nucleotide sequence ID" value="NZ_BAABAL010000005.1"/>
</dbReference>
<evidence type="ECO:0000256" key="2">
    <source>
        <dbReference type="ARBA" id="ARBA00022475"/>
    </source>
</evidence>
<evidence type="ECO:0000256" key="4">
    <source>
        <dbReference type="ARBA" id="ARBA00022989"/>
    </source>
</evidence>
<keyword evidence="3 6" id="KW-0812">Transmembrane</keyword>
<keyword evidence="5 6" id="KW-0472">Membrane</keyword>
<name>A0ABP7RAK2_9PSEU</name>